<dbReference type="Pfam" id="PF20012">
    <property type="entry name" value="GAP1-N1"/>
    <property type="match status" value="1"/>
</dbReference>
<dbReference type="EMBL" id="JAQNDK010000002">
    <property type="protein sequence ID" value="MDC0679392.1"/>
    <property type="molecule type" value="Genomic_DNA"/>
</dbReference>
<protein>
    <submittedName>
        <fullName evidence="1">Uncharacterized protein</fullName>
    </submittedName>
</protein>
<evidence type="ECO:0000313" key="1">
    <source>
        <dbReference type="EMBL" id="MDC0679392.1"/>
    </source>
</evidence>
<organism evidence="1 2">
    <name type="scientific">Sorangium atrum</name>
    <dbReference type="NCBI Taxonomy" id="2995308"/>
    <lineage>
        <taxon>Bacteria</taxon>
        <taxon>Pseudomonadati</taxon>
        <taxon>Myxococcota</taxon>
        <taxon>Polyangia</taxon>
        <taxon>Polyangiales</taxon>
        <taxon>Polyangiaceae</taxon>
        <taxon>Sorangium</taxon>
    </lineage>
</organism>
<keyword evidence="2" id="KW-1185">Reference proteome</keyword>
<name>A0ABT5BZ73_9BACT</name>
<dbReference type="Proteomes" id="UP001217485">
    <property type="component" value="Unassembled WGS sequence"/>
</dbReference>
<sequence length="684" mass="74102">MAPASIHQAIHGYRDGHRLLSNSIPLTAEASRTMLVLSDMSGPSMQPGFDEYVTAYPLPGTDLFVFARTWYAPEMQRPGCVWTHSLLIPRAHVAHVPTASLLGAFQRPQIEGVESAASKPVVVDEVTSGGAKLDGFADRGLAASMIGAVLGQPRPVIVVADTAVQFEAVFLRLWEELWPAERARFSFCTGALMPRSNAGALLDLQAVPRAIPPSQFRKSASAALVLDLRAPSKPEAWVDLVLDGAVRGDATFRTWLEAAVGADAGRAIVPSVAPIFGEWHALGSSARRVVASVVSAKDIELGTRSRLVSMVFDRVDTEAGATGRRELLQDLCGHRDNDLTPIATMLEDQTRRLFEEARTEGVALVLSLVSGELTEVGECVLRTAVLLLVPNDVEAFGDAQAPFLSTIVGANPVLAQSSILWKRVGSRAIDVLSQLSGANLDDDARGAVIDAIFISGRDVSIDALVRFGGKVAITRALSALASGQLQFFWQWRSALSAQPDTVLEWLESLSAPSLRDLELGSRFVSPKATQARLVTVWKSGAAGAASMGPRVAAFGLTLAFWEGDVSSPLLAACFQPTYDAASNSRLEYEEWDWLREQAPPTSWYRDWDRCERLAAALARLLEKRSASLETVFGIVHSRPAIRKVATILDDDRDMRPYLKSLRKVAESSSTVGTRDQRDALLEDW</sequence>
<comment type="caution">
    <text evidence="1">The sequence shown here is derived from an EMBL/GenBank/DDBJ whole genome shotgun (WGS) entry which is preliminary data.</text>
</comment>
<proteinExistence type="predicted"/>
<evidence type="ECO:0000313" key="2">
    <source>
        <dbReference type="Proteomes" id="UP001217485"/>
    </source>
</evidence>
<dbReference type="RefSeq" id="WP_272096365.1">
    <property type="nucleotide sequence ID" value="NZ_JAQNDK010000002.1"/>
</dbReference>
<gene>
    <name evidence="1" type="ORF">POL72_16730</name>
</gene>
<accession>A0ABT5BZ73</accession>
<reference evidence="1 2" key="1">
    <citation type="submission" date="2023-01" db="EMBL/GenBank/DDBJ databases">
        <title>Minimal conservation of predation-associated metabolite biosynthetic gene clusters underscores biosynthetic potential of Myxococcota including descriptions for ten novel species: Archangium lansinium sp. nov., Myxococcus landrumus sp. nov., Nannocystis bai.</title>
        <authorList>
            <person name="Ahearne A."/>
            <person name="Stevens C."/>
            <person name="Dowd S."/>
        </authorList>
    </citation>
    <scope>NUCLEOTIDE SEQUENCE [LARGE SCALE GENOMIC DNA]</scope>
    <source>
        <strain evidence="1 2">WIWO2</strain>
    </source>
</reference>